<feature type="compositionally biased region" description="Polar residues" evidence="1">
    <location>
        <begin position="62"/>
        <end position="82"/>
    </location>
</feature>
<protein>
    <submittedName>
        <fullName evidence="2">Uncharacterized protein</fullName>
    </submittedName>
</protein>
<feature type="region of interest" description="Disordered" evidence="1">
    <location>
        <begin position="51"/>
        <end position="83"/>
    </location>
</feature>
<evidence type="ECO:0000256" key="1">
    <source>
        <dbReference type="SAM" id="MobiDB-lite"/>
    </source>
</evidence>
<accession>A0A7S2XG85</accession>
<name>A0A7S2XG85_9EUKA</name>
<feature type="region of interest" description="Disordered" evidence="1">
    <location>
        <begin position="131"/>
        <end position="183"/>
    </location>
</feature>
<dbReference type="AlphaFoldDB" id="A0A7S2XG85"/>
<dbReference type="EMBL" id="HBHP01033680">
    <property type="protein sequence ID" value="CAD9776721.1"/>
    <property type="molecule type" value="Transcribed_RNA"/>
</dbReference>
<feature type="region of interest" description="Disordered" evidence="1">
    <location>
        <begin position="1"/>
        <end position="36"/>
    </location>
</feature>
<feature type="compositionally biased region" description="Low complexity" evidence="1">
    <location>
        <begin position="174"/>
        <end position="183"/>
    </location>
</feature>
<organism evidence="2">
    <name type="scientific">Lotharella oceanica</name>
    <dbReference type="NCBI Taxonomy" id="641309"/>
    <lineage>
        <taxon>Eukaryota</taxon>
        <taxon>Sar</taxon>
        <taxon>Rhizaria</taxon>
        <taxon>Cercozoa</taxon>
        <taxon>Chlorarachniophyceae</taxon>
        <taxon>Lotharella</taxon>
    </lineage>
</organism>
<feature type="compositionally biased region" description="Polar residues" evidence="1">
    <location>
        <begin position="1"/>
        <end position="32"/>
    </location>
</feature>
<gene>
    <name evidence="2" type="ORF">LSP00402_LOCUS20735</name>
</gene>
<proteinExistence type="predicted"/>
<sequence length="202" mass="22451">MTSTNSRHWSGKSTSGAAPQLQGTQKPSSTLRLPSGRAIATKKNAMTGIEAQRLVNADPRNSRQSATRLSISAPRTPSSSMSAYPLIPRLLGDEHMQLPDCPAFDQQARRFSYQRKRPIRWLVETKECYGEYDPSDSEELSSEALEEKNSDATSPHLSSRGLFELEASPDRRSSISSESSWLFSKRHHAQLEISHTESYAAV</sequence>
<evidence type="ECO:0000313" key="2">
    <source>
        <dbReference type="EMBL" id="CAD9776721.1"/>
    </source>
</evidence>
<reference evidence="2" key="1">
    <citation type="submission" date="2021-01" db="EMBL/GenBank/DDBJ databases">
        <authorList>
            <person name="Corre E."/>
            <person name="Pelletier E."/>
            <person name="Niang G."/>
            <person name="Scheremetjew M."/>
            <person name="Finn R."/>
            <person name="Kale V."/>
            <person name="Holt S."/>
            <person name="Cochrane G."/>
            <person name="Meng A."/>
            <person name="Brown T."/>
            <person name="Cohen L."/>
        </authorList>
    </citation>
    <scope>NUCLEOTIDE SEQUENCE</scope>
    <source>
        <strain evidence="2">CCMP622</strain>
    </source>
</reference>